<protein>
    <recommendedName>
        <fullName evidence="4">Fimbrillin family protein</fullName>
    </recommendedName>
</protein>
<sequence>MKKREVLKARILSFAIAYSLMVAFVSCSNEEVIQKGTDNDNDKNLTTFITGGEEIRTSLDYSTGNFFWEAGDYIYVKDDDGTWQKSSNAPSGKVASFKYKVPGKFIANSSYEVYYPGKNGNKDQVTIPDNQTQTEPNNTAHIGTSGDCGTATATKVADKQEFTFTLDHQAAILVFLPYSNNEILKTCYLTKIEVNADDDIAATYTLTQSTGLTGTGTGKQIVLNTKGSGDYAEGFPLNTSSANVATNGAYMVIKPGKHKLKVRYWVKDLVSGVEGTITRALGAFTYQKNTYYDMTASLDAHIYDGDSYYMWDAKKQYWEGWEWSKNLAEGQPTLASQPASGNYAKVQTDVRWYQTGRSATMKANSSCKDLPTVNEMVWYASKGDPRWDGDEVWISMGHLHKGGMWLKKKANISGFKADKTPDGRDWRKFRNDDSWDVSSTLPSVNEATQFFYLPAMGNYLQGRLNAIDYYGFYWSSSIFPDNSSQTDYFSYYMRIRSTKVDVLGASRGYGFRVQTFE</sequence>
<evidence type="ECO:0000256" key="1">
    <source>
        <dbReference type="SAM" id="SignalP"/>
    </source>
</evidence>
<gene>
    <name evidence="2" type="ORF">HXK21_09025</name>
</gene>
<keyword evidence="1" id="KW-0732">Signal</keyword>
<comment type="caution">
    <text evidence="2">The sequence shown here is derived from an EMBL/GenBank/DDBJ whole genome shotgun (WGS) entry which is preliminary data.</text>
</comment>
<evidence type="ECO:0000313" key="3">
    <source>
        <dbReference type="Proteomes" id="UP000704068"/>
    </source>
</evidence>
<dbReference type="PROSITE" id="PS51257">
    <property type="entry name" value="PROKAR_LIPOPROTEIN"/>
    <property type="match status" value="1"/>
</dbReference>
<dbReference type="EMBL" id="JABZGR010000044">
    <property type="protein sequence ID" value="MBF0971157.1"/>
    <property type="molecule type" value="Genomic_DNA"/>
</dbReference>
<organism evidence="2 3">
    <name type="scientific">Alloprevotella tannerae</name>
    <dbReference type="NCBI Taxonomy" id="76122"/>
    <lineage>
        <taxon>Bacteria</taxon>
        <taxon>Pseudomonadati</taxon>
        <taxon>Bacteroidota</taxon>
        <taxon>Bacteroidia</taxon>
        <taxon>Bacteroidales</taxon>
        <taxon>Prevotellaceae</taxon>
        <taxon>Alloprevotella</taxon>
    </lineage>
</organism>
<reference evidence="2" key="1">
    <citation type="submission" date="2020-04" db="EMBL/GenBank/DDBJ databases">
        <title>Deep metagenomics examines the oral microbiome during advanced dental caries in children, revealing novel taxa and co-occurrences with host molecules.</title>
        <authorList>
            <person name="Baker J.L."/>
            <person name="Morton J.T."/>
            <person name="Dinis M."/>
            <person name="Alvarez R."/>
            <person name="Tran N.C."/>
            <person name="Knight R."/>
            <person name="Edlund A."/>
        </authorList>
    </citation>
    <scope>NUCLEOTIDE SEQUENCE</scope>
    <source>
        <strain evidence="2">JCVI_34_bin.1</strain>
    </source>
</reference>
<evidence type="ECO:0008006" key="4">
    <source>
        <dbReference type="Google" id="ProtNLM"/>
    </source>
</evidence>
<accession>A0A929WZW9</accession>
<dbReference type="Proteomes" id="UP000704068">
    <property type="component" value="Unassembled WGS sequence"/>
</dbReference>
<name>A0A929WZW9_9BACT</name>
<proteinExistence type="predicted"/>
<feature type="chain" id="PRO_5036996715" description="Fimbrillin family protein" evidence="1">
    <location>
        <begin position="28"/>
        <end position="517"/>
    </location>
</feature>
<evidence type="ECO:0000313" key="2">
    <source>
        <dbReference type="EMBL" id="MBF0971157.1"/>
    </source>
</evidence>
<feature type="signal peptide" evidence="1">
    <location>
        <begin position="1"/>
        <end position="27"/>
    </location>
</feature>
<dbReference type="RefSeq" id="WP_303764722.1">
    <property type="nucleotide sequence ID" value="NZ_JABZGR010000044.1"/>
</dbReference>
<dbReference type="AlphaFoldDB" id="A0A929WZW9"/>